<dbReference type="Pfam" id="PF00041">
    <property type="entry name" value="fn3"/>
    <property type="match status" value="2"/>
</dbReference>
<dbReference type="PROSITE" id="PS50853">
    <property type="entry name" value="FN3"/>
    <property type="match status" value="3"/>
</dbReference>
<evidence type="ECO:0000256" key="5">
    <source>
        <dbReference type="SAM" id="Phobius"/>
    </source>
</evidence>
<keyword evidence="2" id="KW-0378">Hydrolase</keyword>
<dbReference type="CDD" id="cd00063">
    <property type="entry name" value="FN3"/>
    <property type="match status" value="3"/>
</dbReference>
<dbReference type="Pfam" id="PF17963">
    <property type="entry name" value="Big_9"/>
    <property type="match status" value="8"/>
</dbReference>
<comment type="caution">
    <text evidence="7">The sequence shown here is derived from an EMBL/GenBank/DDBJ whole genome shotgun (WGS) entry which is preliminary data.</text>
</comment>
<organism evidence="7 8">
    <name type="scientific">Arthrobacter vasquezii</name>
    <dbReference type="NCBI Taxonomy" id="2977629"/>
    <lineage>
        <taxon>Bacteria</taxon>
        <taxon>Bacillati</taxon>
        <taxon>Actinomycetota</taxon>
        <taxon>Actinomycetes</taxon>
        <taxon>Micrococcales</taxon>
        <taxon>Micrococcaceae</taxon>
        <taxon>Arthrobacter</taxon>
    </lineage>
</organism>
<dbReference type="Gene3D" id="2.60.40.10">
    <property type="entry name" value="Immunoglobulins"/>
    <property type="match status" value="3"/>
</dbReference>
<dbReference type="Proteomes" id="UP001220456">
    <property type="component" value="Unassembled WGS sequence"/>
</dbReference>
<keyword evidence="5" id="KW-1133">Transmembrane helix</keyword>
<keyword evidence="3" id="KW-0119">Carbohydrate metabolism</keyword>
<feature type="region of interest" description="Disordered" evidence="4">
    <location>
        <begin position="1746"/>
        <end position="1765"/>
    </location>
</feature>
<accession>A0ABT6CUT0</accession>
<feature type="region of interest" description="Disordered" evidence="4">
    <location>
        <begin position="1540"/>
        <end position="1564"/>
    </location>
</feature>
<dbReference type="PANTHER" id="PTHR13817">
    <property type="entry name" value="TITIN"/>
    <property type="match status" value="1"/>
</dbReference>
<feature type="region of interest" description="Disordered" evidence="4">
    <location>
        <begin position="1831"/>
        <end position="1868"/>
    </location>
</feature>
<dbReference type="NCBIfam" id="NF012211">
    <property type="entry name" value="tand_rpt_95"/>
    <property type="match status" value="1"/>
</dbReference>
<feature type="domain" description="Fibronectin type-III" evidence="6">
    <location>
        <begin position="1658"/>
        <end position="1753"/>
    </location>
</feature>
<dbReference type="EMBL" id="JAROKN010000016">
    <property type="protein sequence ID" value="MDF9277779.1"/>
    <property type="molecule type" value="Genomic_DNA"/>
</dbReference>
<reference evidence="7 8" key="1">
    <citation type="journal article" date="2023" name="Int. J. Syst. Evol. Microbiol.">
        <title>Arthrobacter vasquezii sp. nov., isolated from a soil sample from Union Glacier, Antarctica.</title>
        <authorList>
            <person name="Valenzuela-Ibaceta F."/>
            <person name="Carrasco V."/>
            <person name="Lagos-Moraga S."/>
            <person name="Dietz-Vargas C."/>
            <person name="Navarro C.A."/>
            <person name="Perez-Donoso J.M."/>
        </authorList>
    </citation>
    <scope>NUCLEOTIDE SEQUENCE [LARGE SCALE GENOMIC DNA]</scope>
    <source>
        <strain evidence="7 8">EH-1B-1</strain>
    </source>
</reference>
<feature type="compositionally biased region" description="Polar residues" evidence="4">
    <location>
        <begin position="1856"/>
        <end position="1868"/>
    </location>
</feature>
<dbReference type="PRINTS" id="PR00014">
    <property type="entry name" value="FNTYPEIII"/>
</dbReference>
<dbReference type="InterPro" id="IPR013783">
    <property type="entry name" value="Ig-like_fold"/>
</dbReference>
<name>A0ABT6CUT0_9MICC</name>
<evidence type="ECO:0000256" key="1">
    <source>
        <dbReference type="ARBA" id="ARBA00022737"/>
    </source>
</evidence>
<feature type="transmembrane region" description="Helical" evidence="5">
    <location>
        <begin position="21"/>
        <end position="41"/>
    </location>
</feature>
<keyword evidence="5" id="KW-0812">Transmembrane</keyword>
<keyword evidence="1" id="KW-0677">Repeat</keyword>
<dbReference type="SUPFAM" id="SSF49265">
    <property type="entry name" value="Fibronectin type III"/>
    <property type="match status" value="2"/>
</dbReference>
<dbReference type="RefSeq" id="WP_277358299.1">
    <property type="nucleotide sequence ID" value="NZ_JAROKN010000016.1"/>
</dbReference>
<gene>
    <name evidence="7" type="ORF">P4U43_08250</name>
</gene>
<feature type="domain" description="Fibronectin type-III" evidence="6">
    <location>
        <begin position="1472"/>
        <end position="1560"/>
    </location>
</feature>
<evidence type="ECO:0000256" key="4">
    <source>
        <dbReference type="SAM" id="MobiDB-lite"/>
    </source>
</evidence>
<dbReference type="Gene3D" id="2.60.40.2810">
    <property type="match status" value="2"/>
</dbReference>
<evidence type="ECO:0000256" key="2">
    <source>
        <dbReference type="ARBA" id="ARBA00023295"/>
    </source>
</evidence>
<keyword evidence="5" id="KW-0472">Membrane</keyword>
<feature type="domain" description="Fibronectin type-III" evidence="6">
    <location>
        <begin position="1561"/>
        <end position="1651"/>
    </location>
</feature>
<feature type="compositionally biased region" description="Polar residues" evidence="4">
    <location>
        <begin position="1831"/>
        <end position="1847"/>
    </location>
</feature>
<evidence type="ECO:0000256" key="3">
    <source>
        <dbReference type="ARBA" id="ARBA00023326"/>
    </source>
</evidence>
<keyword evidence="3" id="KW-0624">Polysaccharide degradation</keyword>
<proteinExistence type="predicted"/>
<dbReference type="SMART" id="SM00060">
    <property type="entry name" value="FN3"/>
    <property type="match status" value="5"/>
</dbReference>
<dbReference type="InterPro" id="IPR050964">
    <property type="entry name" value="Striated_Muscle_Regulatory"/>
</dbReference>
<keyword evidence="8" id="KW-1185">Reference proteome</keyword>
<evidence type="ECO:0000259" key="6">
    <source>
        <dbReference type="PROSITE" id="PS50853"/>
    </source>
</evidence>
<dbReference type="PANTHER" id="PTHR13817:SF73">
    <property type="entry name" value="FIBRONECTIN TYPE-III DOMAIN-CONTAINING PROTEIN"/>
    <property type="match status" value="1"/>
</dbReference>
<protein>
    <submittedName>
        <fullName evidence="7">Ig-like domain-containing protein</fullName>
    </submittedName>
</protein>
<keyword evidence="2" id="KW-0326">Glycosidase</keyword>
<evidence type="ECO:0000313" key="8">
    <source>
        <dbReference type="Proteomes" id="UP001220456"/>
    </source>
</evidence>
<dbReference type="InterPro" id="IPR036116">
    <property type="entry name" value="FN3_sf"/>
</dbReference>
<dbReference type="InterPro" id="IPR003961">
    <property type="entry name" value="FN3_dom"/>
</dbReference>
<sequence>MNRGLDRLRRFSTRHKRALSVSTTSAVSIAVVGGALLYPGFATAEVDLNDGGVWVTNRNTGMVGHLNYQSRLLDGGYAANSDSFDIIQDQATVFNINSDQSKVSPVDVANVVRGTEVQLPGSAAVAMGGTTAAVTDRAGGAVWITTVQNLAAFSDQETEPVVTGSSGAVAAVSSNNRVLVADPGAKTVSTYVVARDGTYEEPTVVEAETLSTFGDAQIAAVGDQAVVFDGESGQLILPDGEAVTLPDAAGGRLQQSGPAGSFAVVATPTSLIKQPLNGGDPVITPLDATGVPAAPVQLDGCVHAAWAGPAVYVRDCADDASDQRQDIPELGAESELVFRVNRSVVVLNDVNAGDVWLVLQNMQLVDNWGDIIPPKQDSDDEDQESASENPVNTLPDRTGENRPPVAEDDSYGAREGKTSILNVVANDTDPDGDLLTARLSGDQPAAGSVQPIYNGAGLQIVVPADAPVGISTFAYEVEDGRGGTDAAQVDVEVRGADTNEPPNPLRPTKILVEEGKSVSQNILSSWTDPDGDDLFLVSAEPTPDGDQVRTRSDGLLTFRDVGKGQGVKEVNIVVSDGREEVSGVISFDVRASGTLPPVVNFDHFTAVVGQESQLSPLQNDLDPAGGQLSLAKAELTGGDAVVTPDYDTGTIAFTPNSAGTYYVEYLVTNGPQSASGLIRVDAKADGAEGAPIAVRDVALLPRNGDVLVDVLGNDSDPGGGVLVVQSVEVPADSPVDVAILNHNVLRIHDVRNLSEQTTITYTMSNGTASATGEVSVLPVEGPETLLPPQANSDEVTVRAGDVVNIPVLDNDTHPNGDELTLSPVLAQGIDLADGRIFASENSLRFVAGPTAKTVYAIYEVLDSTGQTDSAEVRINIRPLDAPNTPPVPKNLDARVIAGSTVRIPVPLDGIDADGDSAFLTGIDVAPTMGAAVPGPNYIDFTASATGAGTDTFTYTVRDRLGLENTGTIQVGIAPAAEANQKPIAVNDGVILRPGRAIAVDALRNDSDPDGDPIALDPEALAGTPEEMTPEVVEGRVLFSAPQAEGDFSVRYGIQDSRGGTAAGNISVTVDQNAPLLLPIARDDRVESEETRGQTAVDVPVLKNDEDPDGVAEDLVVRVDPAAVTASVGAENAVRVELTEQAQIIPYTVEDIDGGVATAVIWVPGLSEQYPTLISDAPIDVQAGEELALDLRELVEVREGRTPRLTVTEKVSAIGTSNANDWVVDPNNLRYAADVGYAGKGSITFEVTDGTGPDDPEGLSSTLTVLTNVIPAAESPNIPPTLNSGSLEVAVAEPAVSLDLAGLASDPNPEDTLEFSLTGDQPAGFEVSLDGSVLSVAPGENSEAGLTGVVGISVSDGEETAASSVALAVLASNRPLPVANDDEVPDAVQGEPVPVDVLANDVNPFPEEPLRIVDVVADGNGSVSQQGESVLVTPDESFVGTMTVQYTVEDKTADQSRLATGQIVLTVKGKPRAPSTPVVESTRNKSVVLSWDPPADNGSPITGYTVTSNNGFTQECPATTCTLTGLTNNVEYVFTVTATNDIGTSDPSPESAVARPDTQPAQPAPPALVFGDGSLTVNWTPPANEGSPIEGYDLQISPAPPNGAVQRSATGSPLTWEGLENGTAYKVRVQARNAAPEPSEWSDYSAAEIPAGLPGIPAAPTTTRADSVGTESQLVVDWADVSPNGDAVTKYQVQEFRGGALVRTLPEVQASEQTIVVPNAEADYSYAVRAYNKAGWTEYGAQSAPRRAVGSPAAPSNVSLKETRTGAEGRHVQISFSELNAEQRNGARASEVSYQAVFSDGRQMTVRPGQEIGGLANGSAVTATVTAIVNSDGASYSSSPATSNQVSPYGNPGKPSASGQNGTQNENSVTFNWAPPNTGAHDVKQIQISIDGGGWQNVANSGSRRVSGNFEQQHEIRVRSLNSRGEAGGIANATARAGKEQPSQLDTRLLGHMQRSCTDPANRATYDPEEFTCEGVGGNNPPWFYAEHQFTVGCWISHTDGYGRTGQWYRIVGGPRNVGRYIDAGHVTVGGPAQSKLPQC</sequence>
<evidence type="ECO:0000313" key="7">
    <source>
        <dbReference type="EMBL" id="MDF9277779.1"/>
    </source>
</evidence>
<feature type="region of interest" description="Disordered" evidence="4">
    <location>
        <begin position="370"/>
        <end position="414"/>
    </location>
</feature>